<dbReference type="Proteomes" id="UP000464524">
    <property type="component" value="Chromosome"/>
</dbReference>
<dbReference type="EC" id="3.6.4.13" evidence="8"/>
<evidence type="ECO:0000259" key="6">
    <source>
        <dbReference type="PROSITE" id="PS51192"/>
    </source>
</evidence>
<dbReference type="PROSITE" id="PS51192">
    <property type="entry name" value="HELICASE_ATP_BIND_1"/>
    <property type="match status" value="1"/>
</dbReference>
<keyword evidence="9" id="KW-1185">Reference proteome</keyword>
<dbReference type="NCBIfam" id="TIGR01970">
    <property type="entry name" value="DEAH_box_HrpB"/>
    <property type="match status" value="1"/>
</dbReference>
<dbReference type="GO" id="GO:0003724">
    <property type="term" value="F:RNA helicase activity"/>
    <property type="evidence" value="ECO:0007669"/>
    <property type="project" value="UniProtKB-EC"/>
</dbReference>
<feature type="domain" description="Helicase C-terminal" evidence="7">
    <location>
        <begin position="203"/>
        <end position="372"/>
    </location>
</feature>
<dbReference type="Gene3D" id="3.40.50.300">
    <property type="entry name" value="P-loop containing nucleotide triphosphate hydrolases"/>
    <property type="match status" value="2"/>
</dbReference>
<dbReference type="Pfam" id="PF08482">
    <property type="entry name" value="HrpB_C"/>
    <property type="match status" value="1"/>
</dbReference>
<dbReference type="InterPro" id="IPR049614">
    <property type="entry name" value="HrpB_DEXH"/>
</dbReference>
<gene>
    <name evidence="8" type="ORF">FX988_02093</name>
</gene>
<keyword evidence="3 8" id="KW-0347">Helicase</keyword>
<dbReference type="OrthoDB" id="9805617at2"/>
<dbReference type="InterPro" id="IPR011545">
    <property type="entry name" value="DEAD/DEAH_box_helicase_dom"/>
</dbReference>
<dbReference type="KEGG" id="pmes:FX988_02093"/>
<dbReference type="InterPro" id="IPR027417">
    <property type="entry name" value="P-loop_NTPase"/>
</dbReference>
<dbReference type="PANTHER" id="PTHR43519">
    <property type="entry name" value="ATP-DEPENDENT RNA HELICASE HRPB"/>
    <property type="match status" value="1"/>
</dbReference>
<keyword evidence="4" id="KW-0067">ATP-binding</keyword>
<dbReference type="FunFam" id="3.40.50.300:FF:002125">
    <property type="entry name" value="ATP-dependent helicase HrpB"/>
    <property type="match status" value="1"/>
</dbReference>
<dbReference type="PIRSF" id="PIRSF005496">
    <property type="entry name" value="ATP_hel_hrpB"/>
    <property type="match status" value="1"/>
</dbReference>
<keyword evidence="1" id="KW-0547">Nucleotide-binding</keyword>
<evidence type="ECO:0000313" key="8">
    <source>
        <dbReference type="EMBL" id="QHJ11857.1"/>
    </source>
</evidence>
<dbReference type="SMART" id="SM00487">
    <property type="entry name" value="DEXDc"/>
    <property type="match status" value="1"/>
</dbReference>
<dbReference type="GO" id="GO:0005524">
    <property type="term" value="F:ATP binding"/>
    <property type="evidence" value="ECO:0007669"/>
    <property type="project" value="UniProtKB-KW"/>
</dbReference>
<evidence type="ECO:0000256" key="1">
    <source>
        <dbReference type="ARBA" id="ARBA00022741"/>
    </source>
</evidence>
<feature type="region of interest" description="Disordered" evidence="5">
    <location>
        <begin position="803"/>
        <end position="826"/>
    </location>
</feature>
<sequence>MPSVKTSLPVEEILPSLNNNLDNRDVILVAPPGAGKSTRVPLALLRHSVFMKQKIIMLQPRRIAARNIAHFLARQLGEEVGQTVGYRIRGESKVGKDTRLEIVTEGILTRMLQNDPELSEIGLVIFDEFHERSMHADFSLALCLEVKEALRDDLRLLVMSATLDVSSIRQLLPRAESIACSGRSYPIETIYRPDSSKGSIVDKTARLTLFAASEHQGDILVFLPGQGEIRRCERVLAQSLTKDTQIHCLFSQQAMSAQEAALTPDPHGRRKVILATNIAETSLTIEGVSVVVDSGMQKQAIFQLTKGLTQLHNRMISKASATQRAGRAGRLGPGVCYRLWSEEQHQRLVEHDKAEILTKDLSSFLLEACMWGAKITDFALIDMPSEAQITQAHSVLMDLQIVDEHLNVSQHGKAVHTLGSQVHIGTMLLKSRQLSPAHQSLACALAVLLEDKDPMGNQAGSLCYERLSLLQQQKNHPLWHGIRQWHKKLECKLTPWPLKDTAVLMGYAFPHWIGKASGATRFTLVNGTGAQLLEHDPLIGQDWLAVGNMLLTDSSLANARITLAEPLSRQQIDQYFSHLIVVETRCEWDTSRAAISSHTVQRLGGIVMQKTPSAKPSSEQIIVLWHKQIDARGIMGLPFNEAALQLIYRLRLAKQHLPGGQWPDVSEAGLLNSVEQWLMPYLHDVLSWQQLTKVDFYSLLLNQLNYIDQQALNQLLPTSLTVPSNSRIRLHYDDAGGVSLSVRMQEVYGLKETPRVARGNVKVQMVLLSPAGRPLQKTQDLAGFWQGSYKEVQKEMKGRYQKHFWPDDPASAPATTKTNKRRLGSN</sequence>
<evidence type="ECO:0000256" key="2">
    <source>
        <dbReference type="ARBA" id="ARBA00022801"/>
    </source>
</evidence>
<dbReference type="InterPro" id="IPR010225">
    <property type="entry name" value="HrpB"/>
</dbReference>
<dbReference type="InterPro" id="IPR001650">
    <property type="entry name" value="Helicase_C-like"/>
</dbReference>
<dbReference type="PANTHER" id="PTHR43519:SF1">
    <property type="entry name" value="ATP-DEPENDENT RNA HELICASE HRPB"/>
    <property type="match status" value="1"/>
</dbReference>
<evidence type="ECO:0000256" key="3">
    <source>
        <dbReference type="ARBA" id="ARBA00022806"/>
    </source>
</evidence>
<evidence type="ECO:0000313" key="9">
    <source>
        <dbReference type="Proteomes" id="UP000464524"/>
    </source>
</evidence>
<name>A0A857JLL2_9ALTE</name>
<evidence type="ECO:0000256" key="4">
    <source>
        <dbReference type="ARBA" id="ARBA00022840"/>
    </source>
</evidence>
<evidence type="ECO:0000256" key="5">
    <source>
        <dbReference type="SAM" id="MobiDB-lite"/>
    </source>
</evidence>
<keyword evidence="2 8" id="KW-0378">Hydrolase</keyword>
<evidence type="ECO:0000259" key="7">
    <source>
        <dbReference type="PROSITE" id="PS51194"/>
    </source>
</evidence>
<dbReference type="Pfam" id="PF00270">
    <property type="entry name" value="DEAD"/>
    <property type="match status" value="1"/>
</dbReference>
<feature type="domain" description="Helicase ATP-binding" evidence="6">
    <location>
        <begin position="17"/>
        <end position="181"/>
    </location>
</feature>
<protein>
    <submittedName>
        <fullName evidence="8">ATP-dependent RNA helicase SrmB</fullName>
        <ecNumber evidence="8">3.6.4.13</ecNumber>
    </submittedName>
</protein>
<dbReference type="SUPFAM" id="SSF52540">
    <property type="entry name" value="P-loop containing nucleoside triphosphate hydrolases"/>
    <property type="match status" value="1"/>
</dbReference>
<dbReference type="CDD" id="cd17990">
    <property type="entry name" value="DEXHc_HrpB"/>
    <property type="match status" value="1"/>
</dbReference>
<accession>A0A857JLL2</accession>
<dbReference type="SMART" id="SM00490">
    <property type="entry name" value="HELICc"/>
    <property type="match status" value="1"/>
</dbReference>
<dbReference type="AlphaFoldDB" id="A0A857JLL2"/>
<dbReference type="PROSITE" id="PS51194">
    <property type="entry name" value="HELICASE_CTER"/>
    <property type="match status" value="1"/>
</dbReference>
<proteinExistence type="predicted"/>
<dbReference type="GO" id="GO:0003676">
    <property type="term" value="F:nucleic acid binding"/>
    <property type="evidence" value="ECO:0007669"/>
    <property type="project" value="InterPro"/>
</dbReference>
<dbReference type="InterPro" id="IPR014001">
    <property type="entry name" value="Helicase_ATP-bd"/>
</dbReference>
<dbReference type="EMBL" id="CP047656">
    <property type="protein sequence ID" value="QHJ11857.1"/>
    <property type="molecule type" value="Genomic_DNA"/>
</dbReference>
<dbReference type="Pfam" id="PF00271">
    <property type="entry name" value="Helicase_C"/>
    <property type="match status" value="1"/>
</dbReference>
<reference evidence="8 9" key="1">
    <citation type="submission" date="2019-12" db="EMBL/GenBank/DDBJ databases">
        <title>Genome sequencing and assembly of endphytes of Porphyra tenera.</title>
        <authorList>
            <person name="Park J.M."/>
            <person name="Shin R."/>
            <person name="Jo S.H."/>
        </authorList>
    </citation>
    <scope>NUCLEOTIDE SEQUENCE [LARGE SCALE GENOMIC DNA]</scope>
    <source>
        <strain evidence="8 9">GPM4</strain>
    </source>
</reference>
<dbReference type="CDD" id="cd18791">
    <property type="entry name" value="SF2_C_RHA"/>
    <property type="match status" value="1"/>
</dbReference>
<organism evidence="8 9">
    <name type="scientific">Paraglaciecola mesophila</name>
    <dbReference type="NCBI Taxonomy" id="197222"/>
    <lineage>
        <taxon>Bacteria</taxon>
        <taxon>Pseudomonadati</taxon>
        <taxon>Pseudomonadota</taxon>
        <taxon>Gammaproteobacteria</taxon>
        <taxon>Alteromonadales</taxon>
        <taxon>Alteromonadaceae</taxon>
        <taxon>Paraglaciecola</taxon>
    </lineage>
</organism>
<dbReference type="InterPro" id="IPR013689">
    <property type="entry name" value="RNA_helicase_ATP-dep_HrpB_C"/>
</dbReference>
<dbReference type="GO" id="GO:0016787">
    <property type="term" value="F:hydrolase activity"/>
    <property type="evidence" value="ECO:0007669"/>
    <property type="project" value="UniProtKB-KW"/>
</dbReference>